<keyword evidence="2 4" id="KW-0064">Aspartyl protease</keyword>
<dbReference type="InterPro" id="IPR001969">
    <property type="entry name" value="Aspartic_peptidase_AS"/>
</dbReference>
<evidence type="ECO:0000256" key="3">
    <source>
        <dbReference type="PIRSR" id="PIRSR601461-1"/>
    </source>
</evidence>
<feature type="active site" evidence="3">
    <location>
        <position position="82"/>
    </location>
</feature>
<evidence type="ECO:0000256" key="5">
    <source>
        <dbReference type="SAM" id="SignalP"/>
    </source>
</evidence>
<evidence type="ECO:0000256" key="1">
    <source>
        <dbReference type="ARBA" id="ARBA00007447"/>
    </source>
</evidence>
<evidence type="ECO:0000313" key="8">
    <source>
        <dbReference type="Proteomes" id="UP001174691"/>
    </source>
</evidence>
<gene>
    <name evidence="7" type="ORF">NKR19_g2396</name>
</gene>
<dbReference type="GO" id="GO:0006508">
    <property type="term" value="P:proteolysis"/>
    <property type="evidence" value="ECO:0007669"/>
    <property type="project" value="UniProtKB-KW"/>
</dbReference>
<dbReference type="PANTHER" id="PTHR47966">
    <property type="entry name" value="BETA-SITE APP-CLEAVING ENZYME, ISOFORM A-RELATED"/>
    <property type="match status" value="1"/>
</dbReference>
<dbReference type="Gene3D" id="2.40.70.10">
    <property type="entry name" value="Acid Proteases"/>
    <property type="match status" value="2"/>
</dbReference>
<feature type="active site" evidence="3">
    <location>
        <position position="279"/>
    </location>
</feature>
<keyword evidence="4 7" id="KW-0645">Protease</keyword>
<dbReference type="InterPro" id="IPR001461">
    <property type="entry name" value="Aspartic_peptidase_A1"/>
</dbReference>
<name>A0AA38VZW6_9PEZI</name>
<keyword evidence="5" id="KW-0732">Signal</keyword>
<dbReference type="PROSITE" id="PS00141">
    <property type="entry name" value="ASP_PROTEASE"/>
    <property type="match status" value="2"/>
</dbReference>
<dbReference type="AlphaFoldDB" id="A0AA38VZW6"/>
<keyword evidence="8" id="KW-1185">Reference proteome</keyword>
<evidence type="ECO:0000256" key="2">
    <source>
        <dbReference type="ARBA" id="ARBA00022750"/>
    </source>
</evidence>
<evidence type="ECO:0000256" key="4">
    <source>
        <dbReference type="RuleBase" id="RU000454"/>
    </source>
</evidence>
<dbReference type="SUPFAM" id="SSF50630">
    <property type="entry name" value="Acid proteases"/>
    <property type="match status" value="1"/>
</dbReference>
<dbReference type="EMBL" id="JANBVN010000024">
    <property type="protein sequence ID" value="KAJ9161329.1"/>
    <property type="molecule type" value="Genomic_DNA"/>
</dbReference>
<comment type="similarity">
    <text evidence="1 4">Belongs to the peptidase A1 family.</text>
</comment>
<keyword evidence="4" id="KW-0378">Hydrolase</keyword>
<dbReference type="InterPro" id="IPR033121">
    <property type="entry name" value="PEPTIDASE_A1"/>
</dbReference>
<proteinExistence type="inferred from homology"/>
<evidence type="ECO:0000313" key="7">
    <source>
        <dbReference type="EMBL" id="KAJ9161329.1"/>
    </source>
</evidence>
<feature type="signal peptide" evidence="5">
    <location>
        <begin position="1"/>
        <end position="16"/>
    </location>
</feature>
<reference evidence="7" key="1">
    <citation type="submission" date="2022-07" db="EMBL/GenBank/DDBJ databases">
        <title>Fungi with potential for degradation of polypropylene.</title>
        <authorList>
            <person name="Gostincar C."/>
        </authorList>
    </citation>
    <scope>NUCLEOTIDE SEQUENCE</scope>
    <source>
        <strain evidence="7">EXF-13287</strain>
    </source>
</reference>
<dbReference type="Pfam" id="PF00026">
    <property type="entry name" value="Asp"/>
    <property type="match status" value="1"/>
</dbReference>
<protein>
    <submittedName>
        <fullName evidence="7">Acid protease</fullName>
    </submittedName>
</protein>
<dbReference type="PRINTS" id="PR00792">
    <property type="entry name" value="PEPSIN"/>
</dbReference>
<organism evidence="7 8">
    <name type="scientific">Coniochaeta hoffmannii</name>
    <dbReference type="NCBI Taxonomy" id="91930"/>
    <lineage>
        <taxon>Eukaryota</taxon>
        <taxon>Fungi</taxon>
        <taxon>Dikarya</taxon>
        <taxon>Ascomycota</taxon>
        <taxon>Pezizomycotina</taxon>
        <taxon>Sordariomycetes</taxon>
        <taxon>Sordariomycetidae</taxon>
        <taxon>Coniochaetales</taxon>
        <taxon>Coniochaetaceae</taxon>
        <taxon>Coniochaeta</taxon>
    </lineage>
</organism>
<sequence length="447" mass="46808">MAKLLLPLALVASCTASVLPRNPAADVVAKKNWVSLPITYRERSVPLQKRDQDVPLFNVTSISYLVELSIGTPGQSVKVAIDTGSDELWVNPDCTSAGLTASQVRECNSDGQYVPDDSSTVEVLSDTNQIRYGKGTVNLQYVTDNIALPQSTINITSAQFGVATASEDLNEGILGLGFGKGLNLNYNNFIDELAIEKQTNSRAFSVALGSVTANNGGVLIFGGVDTKKFTGPLISNPILGPQGGEQLNRYWIQLDSVALSKSGSSSKQYSGSSMPIVLDSGSSLSYLPSSLVAAMAADFQGDYDSSSGLYQVPCSQAKASGSVDFTFGQATIKVPFNEFVWQYNSQLCILGAVPVVTDSSSDSATTVLLGDTFMRSAFVVFDQTTETISMAQYVNCGENEQAIPATGAGNFTGECDSGSANTNAGGRATFSMAGLAVAVVAGLAVAL</sequence>
<comment type="caution">
    <text evidence="7">The sequence shown here is derived from an EMBL/GenBank/DDBJ whole genome shotgun (WGS) entry which is preliminary data.</text>
</comment>
<dbReference type="PROSITE" id="PS51767">
    <property type="entry name" value="PEPTIDASE_A1"/>
    <property type="match status" value="1"/>
</dbReference>
<evidence type="ECO:0000259" key="6">
    <source>
        <dbReference type="PROSITE" id="PS51767"/>
    </source>
</evidence>
<feature type="chain" id="PRO_5041369379" evidence="5">
    <location>
        <begin position="17"/>
        <end position="447"/>
    </location>
</feature>
<dbReference type="PANTHER" id="PTHR47966:SF65">
    <property type="entry name" value="ASPARTIC-TYPE ENDOPEPTIDASE"/>
    <property type="match status" value="1"/>
</dbReference>
<feature type="domain" description="Peptidase A1" evidence="6">
    <location>
        <begin position="64"/>
        <end position="391"/>
    </location>
</feature>
<dbReference type="Proteomes" id="UP001174691">
    <property type="component" value="Unassembled WGS sequence"/>
</dbReference>
<dbReference type="InterPro" id="IPR021109">
    <property type="entry name" value="Peptidase_aspartic_dom_sf"/>
</dbReference>
<dbReference type="GO" id="GO:0004190">
    <property type="term" value="F:aspartic-type endopeptidase activity"/>
    <property type="evidence" value="ECO:0007669"/>
    <property type="project" value="UniProtKB-KW"/>
</dbReference>
<accession>A0AA38VZW6</accession>